<protein>
    <submittedName>
        <fullName evidence="2">Uncharacterized protein</fullName>
    </submittedName>
</protein>
<comment type="caution">
    <text evidence="2">The sequence shown here is derived from an EMBL/GenBank/DDBJ whole genome shotgun (WGS) entry which is preliminary data.</text>
</comment>
<dbReference type="Proteomes" id="UP001066276">
    <property type="component" value="Chromosome 8"/>
</dbReference>
<name>A0AAV7NML8_PLEWA</name>
<evidence type="ECO:0000256" key="1">
    <source>
        <dbReference type="SAM" id="MobiDB-lite"/>
    </source>
</evidence>
<sequence length="173" mass="18328">MRVRLKRSTVRAQRRQLVLRGGCPPARGDRLSRPVLEYPRLCPTRPSSGSPPRGSSEAPGWCEAPGRSLGGPGTPSQVQSAREPMPRRETLGGSRSGCVLLCEMAPPPDGAKAPRSPGFLVNRSQGAPGHPVRPGGQENRIGCSSGFGRMTEGSRALSECDRHLDAHSHAPGP</sequence>
<evidence type="ECO:0000313" key="3">
    <source>
        <dbReference type="Proteomes" id="UP001066276"/>
    </source>
</evidence>
<keyword evidence="3" id="KW-1185">Reference proteome</keyword>
<feature type="region of interest" description="Disordered" evidence="1">
    <location>
        <begin position="109"/>
        <end position="147"/>
    </location>
</feature>
<evidence type="ECO:0000313" key="2">
    <source>
        <dbReference type="EMBL" id="KAJ1116200.1"/>
    </source>
</evidence>
<gene>
    <name evidence="2" type="ORF">NDU88_004418</name>
</gene>
<dbReference type="EMBL" id="JANPWB010000012">
    <property type="protein sequence ID" value="KAJ1116200.1"/>
    <property type="molecule type" value="Genomic_DNA"/>
</dbReference>
<feature type="region of interest" description="Disordered" evidence="1">
    <location>
        <begin position="21"/>
        <end position="93"/>
    </location>
</feature>
<organism evidence="2 3">
    <name type="scientific">Pleurodeles waltl</name>
    <name type="common">Iberian ribbed newt</name>
    <dbReference type="NCBI Taxonomy" id="8319"/>
    <lineage>
        <taxon>Eukaryota</taxon>
        <taxon>Metazoa</taxon>
        <taxon>Chordata</taxon>
        <taxon>Craniata</taxon>
        <taxon>Vertebrata</taxon>
        <taxon>Euteleostomi</taxon>
        <taxon>Amphibia</taxon>
        <taxon>Batrachia</taxon>
        <taxon>Caudata</taxon>
        <taxon>Salamandroidea</taxon>
        <taxon>Salamandridae</taxon>
        <taxon>Pleurodelinae</taxon>
        <taxon>Pleurodeles</taxon>
    </lineage>
</organism>
<reference evidence="2" key="1">
    <citation type="journal article" date="2022" name="bioRxiv">
        <title>Sequencing and chromosome-scale assembly of the giantPleurodeles waltlgenome.</title>
        <authorList>
            <person name="Brown T."/>
            <person name="Elewa A."/>
            <person name="Iarovenko S."/>
            <person name="Subramanian E."/>
            <person name="Araus A.J."/>
            <person name="Petzold A."/>
            <person name="Susuki M."/>
            <person name="Suzuki K.-i.T."/>
            <person name="Hayashi T."/>
            <person name="Toyoda A."/>
            <person name="Oliveira C."/>
            <person name="Osipova E."/>
            <person name="Leigh N.D."/>
            <person name="Simon A."/>
            <person name="Yun M.H."/>
        </authorList>
    </citation>
    <scope>NUCLEOTIDE SEQUENCE</scope>
    <source>
        <strain evidence="2">20211129_DDA</strain>
        <tissue evidence="2">Liver</tissue>
    </source>
</reference>
<accession>A0AAV7NML8</accession>
<proteinExistence type="predicted"/>
<feature type="compositionally biased region" description="Low complexity" evidence="1">
    <location>
        <begin position="45"/>
        <end position="56"/>
    </location>
</feature>
<dbReference type="AlphaFoldDB" id="A0AAV7NML8"/>